<dbReference type="OrthoDB" id="4738875at2759"/>
<protein>
    <recommendedName>
        <fullName evidence="1">N-acetyltransferase domain-containing protein</fullName>
    </recommendedName>
</protein>
<dbReference type="SUPFAM" id="SSF55729">
    <property type="entry name" value="Acyl-CoA N-acyltransferases (Nat)"/>
    <property type="match status" value="1"/>
</dbReference>
<accession>A0A8E2JSU5</accession>
<dbReference type="InterPro" id="IPR052523">
    <property type="entry name" value="Trichothecene_AcTrans"/>
</dbReference>
<evidence type="ECO:0000313" key="3">
    <source>
        <dbReference type="Proteomes" id="UP000250140"/>
    </source>
</evidence>
<name>A0A8E2JSU5_9PEZI</name>
<organism evidence="2 3">
    <name type="scientific">Glonium stellatum</name>
    <dbReference type="NCBI Taxonomy" id="574774"/>
    <lineage>
        <taxon>Eukaryota</taxon>
        <taxon>Fungi</taxon>
        <taxon>Dikarya</taxon>
        <taxon>Ascomycota</taxon>
        <taxon>Pezizomycotina</taxon>
        <taxon>Dothideomycetes</taxon>
        <taxon>Pleosporomycetidae</taxon>
        <taxon>Gloniales</taxon>
        <taxon>Gloniaceae</taxon>
        <taxon>Glonium</taxon>
    </lineage>
</organism>
<dbReference type="PROSITE" id="PS51186">
    <property type="entry name" value="GNAT"/>
    <property type="match status" value="1"/>
</dbReference>
<evidence type="ECO:0000259" key="1">
    <source>
        <dbReference type="PROSITE" id="PS51186"/>
    </source>
</evidence>
<dbReference type="PANTHER" id="PTHR42791">
    <property type="entry name" value="GNAT FAMILY ACETYLTRANSFERASE"/>
    <property type="match status" value="1"/>
</dbReference>
<keyword evidence="3" id="KW-1185">Reference proteome</keyword>
<feature type="domain" description="N-acetyltransferase" evidence="1">
    <location>
        <begin position="3"/>
        <end position="205"/>
    </location>
</feature>
<gene>
    <name evidence="2" type="ORF">AOQ84DRAFT_293356</name>
</gene>
<dbReference type="GO" id="GO:0016747">
    <property type="term" value="F:acyltransferase activity, transferring groups other than amino-acyl groups"/>
    <property type="evidence" value="ECO:0007669"/>
    <property type="project" value="InterPro"/>
</dbReference>
<dbReference type="Proteomes" id="UP000250140">
    <property type="component" value="Unassembled WGS sequence"/>
</dbReference>
<dbReference type="InterPro" id="IPR016181">
    <property type="entry name" value="Acyl_CoA_acyltransferase"/>
</dbReference>
<dbReference type="EMBL" id="KV749666">
    <property type="protein sequence ID" value="OCL08360.1"/>
    <property type="molecule type" value="Genomic_DNA"/>
</dbReference>
<evidence type="ECO:0000313" key="2">
    <source>
        <dbReference type="EMBL" id="OCL08360.1"/>
    </source>
</evidence>
<proteinExistence type="predicted"/>
<sequence>MHFVLSRATEADLDELINVEYRAFASLEVASAFLGPNTPLGHEKNKERLLKDMREDQADLWFKLVDEDTGKIVSGANWKIYPTWTARPPSPELSVDYYGEGSLEKKSAEEVLKDFGGRRMKYTNGHPHVLLNILFTDLDYQGRGCGSIMVKWGCDIADQLLVPMWVEASAAGHRVYSANGFEVVEKVDTRTSKWRHMYTMMRRRAKTEKTID</sequence>
<dbReference type="PANTHER" id="PTHR42791:SF14">
    <property type="entry name" value="N-ACETYLTRANSFERASE DOMAIN-CONTAINING PROTEIN"/>
    <property type="match status" value="1"/>
</dbReference>
<reference evidence="2 3" key="1">
    <citation type="journal article" date="2016" name="Nat. Commun.">
        <title>Ectomycorrhizal ecology is imprinted in the genome of the dominant symbiotic fungus Cenococcum geophilum.</title>
        <authorList>
            <consortium name="DOE Joint Genome Institute"/>
            <person name="Peter M."/>
            <person name="Kohler A."/>
            <person name="Ohm R.A."/>
            <person name="Kuo A."/>
            <person name="Krutzmann J."/>
            <person name="Morin E."/>
            <person name="Arend M."/>
            <person name="Barry K.W."/>
            <person name="Binder M."/>
            <person name="Choi C."/>
            <person name="Clum A."/>
            <person name="Copeland A."/>
            <person name="Grisel N."/>
            <person name="Haridas S."/>
            <person name="Kipfer T."/>
            <person name="LaButti K."/>
            <person name="Lindquist E."/>
            <person name="Lipzen A."/>
            <person name="Maire R."/>
            <person name="Meier B."/>
            <person name="Mihaltcheva S."/>
            <person name="Molinier V."/>
            <person name="Murat C."/>
            <person name="Poggeler S."/>
            <person name="Quandt C.A."/>
            <person name="Sperisen C."/>
            <person name="Tritt A."/>
            <person name="Tisserant E."/>
            <person name="Crous P.W."/>
            <person name="Henrissat B."/>
            <person name="Nehls U."/>
            <person name="Egli S."/>
            <person name="Spatafora J.W."/>
            <person name="Grigoriev I.V."/>
            <person name="Martin F.M."/>
        </authorList>
    </citation>
    <scope>NUCLEOTIDE SEQUENCE [LARGE SCALE GENOMIC DNA]</scope>
    <source>
        <strain evidence="2 3">CBS 207.34</strain>
    </source>
</reference>
<dbReference type="AlphaFoldDB" id="A0A8E2JSU5"/>
<dbReference type="Gene3D" id="3.40.630.30">
    <property type="match status" value="1"/>
</dbReference>
<dbReference type="InterPro" id="IPR000182">
    <property type="entry name" value="GNAT_dom"/>
</dbReference>